<keyword evidence="16" id="KW-1185">Reference proteome</keyword>
<feature type="compositionally biased region" description="Gly residues" evidence="12">
    <location>
        <begin position="663"/>
        <end position="693"/>
    </location>
</feature>
<keyword evidence="7" id="KW-0630">Potassium</keyword>
<comment type="caution">
    <text evidence="15">The sequence shown here is derived from an EMBL/GenBank/DDBJ whole genome shotgun (WGS) entry which is preliminary data.</text>
</comment>
<evidence type="ECO:0000256" key="2">
    <source>
        <dbReference type="ARBA" id="ARBA00022448"/>
    </source>
</evidence>
<dbReference type="InterPro" id="IPR003938">
    <property type="entry name" value="K_chnl_volt-dep_EAG/ELK/ERG"/>
</dbReference>
<dbReference type="SMART" id="SM00100">
    <property type="entry name" value="cNMP"/>
    <property type="match status" value="1"/>
</dbReference>
<dbReference type="GO" id="GO:0005886">
    <property type="term" value="C:plasma membrane"/>
    <property type="evidence" value="ECO:0007669"/>
    <property type="project" value="TreeGrafter"/>
</dbReference>
<feature type="domain" description="Cyclic nucleotide-binding" evidence="14">
    <location>
        <begin position="408"/>
        <end position="498"/>
    </location>
</feature>
<evidence type="ECO:0000259" key="14">
    <source>
        <dbReference type="PROSITE" id="PS50042"/>
    </source>
</evidence>
<feature type="transmembrane region" description="Helical" evidence="13">
    <location>
        <begin position="189"/>
        <end position="208"/>
    </location>
</feature>
<evidence type="ECO:0000313" key="16">
    <source>
        <dbReference type="Proteomes" id="UP001054857"/>
    </source>
</evidence>
<keyword evidence="6" id="KW-0851">Voltage-gated channel</keyword>
<keyword evidence="8 13" id="KW-1133">Transmembrane helix</keyword>
<evidence type="ECO:0000256" key="9">
    <source>
        <dbReference type="ARBA" id="ARBA00023065"/>
    </source>
</evidence>
<dbReference type="SUPFAM" id="SSF51206">
    <property type="entry name" value="cAMP-binding domain-like"/>
    <property type="match status" value="1"/>
</dbReference>
<feature type="transmembrane region" description="Helical" evidence="13">
    <location>
        <begin position="304"/>
        <end position="328"/>
    </location>
</feature>
<dbReference type="PANTHER" id="PTHR10217:SF435">
    <property type="entry name" value="POTASSIUM VOLTAGE-GATED CHANNEL PROTEIN EAG"/>
    <property type="match status" value="1"/>
</dbReference>
<keyword evidence="11" id="KW-0407">Ion channel</keyword>
<dbReference type="Pfam" id="PF00520">
    <property type="entry name" value="Ion_trans"/>
    <property type="match status" value="1"/>
</dbReference>
<evidence type="ECO:0000256" key="11">
    <source>
        <dbReference type="ARBA" id="ARBA00023303"/>
    </source>
</evidence>
<proteinExistence type="predicted"/>
<protein>
    <recommendedName>
        <fullName evidence="14">Cyclic nucleotide-binding domain-containing protein</fullName>
    </recommendedName>
</protein>
<feature type="compositionally biased region" description="Gly residues" evidence="12">
    <location>
        <begin position="606"/>
        <end position="624"/>
    </location>
</feature>
<feature type="region of interest" description="Disordered" evidence="12">
    <location>
        <begin position="606"/>
        <end position="648"/>
    </location>
</feature>
<evidence type="ECO:0000256" key="7">
    <source>
        <dbReference type="ARBA" id="ARBA00022958"/>
    </source>
</evidence>
<dbReference type="PRINTS" id="PR01463">
    <property type="entry name" value="EAGCHANLFMLY"/>
</dbReference>
<dbReference type="Gene3D" id="1.10.287.70">
    <property type="match status" value="1"/>
</dbReference>
<comment type="subcellular location">
    <subcellularLocation>
        <location evidence="1">Membrane</location>
        <topology evidence="1">Multi-pass membrane protein</topology>
    </subcellularLocation>
</comment>
<dbReference type="InterPro" id="IPR005821">
    <property type="entry name" value="Ion_trans_dom"/>
</dbReference>
<keyword evidence="10 13" id="KW-0472">Membrane</keyword>
<dbReference type="GO" id="GO:0034702">
    <property type="term" value="C:monoatomic ion channel complex"/>
    <property type="evidence" value="ECO:0007669"/>
    <property type="project" value="UniProtKB-KW"/>
</dbReference>
<evidence type="ECO:0000256" key="5">
    <source>
        <dbReference type="ARBA" id="ARBA00022826"/>
    </source>
</evidence>
<reference evidence="15 16" key="1">
    <citation type="journal article" date="2021" name="Sci. Rep.">
        <title>Genome sequencing of the multicellular alga Astrephomene provides insights into convergent evolution of germ-soma differentiation.</title>
        <authorList>
            <person name="Yamashita S."/>
            <person name="Yamamoto K."/>
            <person name="Matsuzaki R."/>
            <person name="Suzuki S."/>
            <person name="Yamaguchi H."/>
            <person name="Hirooka S."/>
            <person name="Minakuchi Y."/>
            <person name="Miyagishima S."/>
            <person name="Kawachi M."/>
            <person name="Toyoda A."/>
            <person name="Nozaki H."/>
        </authorList>
    </citation>
    <scope>NUCLEOTIDE SEQUENCE [LARGE SCALE GENOMIC DNA]</scope>
    <source>
        <strain evidence="15 16">NIES-4017</strain>
    </source>
</reference>
<accession>A0AAD3HPP7</accession>
<evidence type="ECO:0000256" key="12">
    <source>
        <dbReference type="SAM" id="MobiDB-lite"/>
    </source>
</evidence>
<evidence type="ECO:0000256" key="13">
    <source>
        <dbReference type="SAM" id="Phobius"/>
    </source>
</evidence>
<feature type="region of interest" description="Disordered" evidence="12">
    <location>
        <begin position="663"/>
        <end position="697"/>
    </location>
</feature>
<dbReference type="Gene3D" id="2.60.120.10">
    <property type="entry name" value="Jelly Rolls"/>
    <property type="match status" value="1"/>
</dbReference>
<dbReference type="Proteomes" id="UP001054857">
    <property type="component" value="Unassembled WGS sequence"/>
</dbReference>
<feature type="transmembrane region" description="Helical" evidence="13">
    <location>
        <begin position="237"/>
        <end position="256"/>
    </location>
</feature>
<dbReference type="Pfam" id="PF00027">
    <property type="entry name" value="cNMP_binding"/>
    <property type="match status" value="1"/>
</dbReference>
<gene>
    <name evidence="15" type="ORF">Agub_g10423</name>
</gene>
<keyword evidence="9" id="KW-0406">Ion transport</keyword>
<dbReference type="EMBL" id="BMAR01000024">
    <property type="protein sequence ID" value="GFR48528.1"/>
    <property type="molecule type" value="Genomic_DNA"/>
</dbReference>
<evidence type="ECO:0000256" key="1">
    <source>
        <dbReference type="ARBA" id="ARBA00004141"/>
    </source>
</evidence>
<dbReference type="InterPro" id="IPR000595">
    <property type="entry name" value="cNMP-bd_dom"/>
</dbReference>
<dbReference type="GO" id="GO:0042391">
    <property type="term" value="P:regulation of membrane potential"/>
    <property type="evidence" value="ECO:0007669"/>
    <property type="project" value="TreeGrafter"/>
</dbReference>
<dbReference type="Gene3D" id="1.10.287.630">
    <property type="entry name" value="Helix hairpin bin"/>
    <property type="match status" value="1"/>
</dbReference>
<evidence type="ECO:0000256" key="4">
    <source>
        <dbReference type="ARBA" id="ARBA00022692"/>
    </source>
</evidence>
<dbReference type="AlphaFoldDB" id="A0AAD3HPP7"/>
<keyword evidence="3" id="KW-0633">Potassium transport</keyword>
<dbReference type="PANTHER" id="PTHR10217">
    <property type="entry name" value="VOLTAGE AND LIGAND GATED POTASSIUM CHANNEL"/>
    <property type="match status" value="1"/>
</dbReference>
<evidence type="ECO:0000256" key="10">
    <source>
        <dbReference type="ARBA" id="ARBA00023136"/>
    </source>
</evidence>
<dbReference type="InterPro" id="IPR014710">
    <property type="entry name" value="RmlC-like_jellyroll"/>
</dbReference>
<dbReference type="CDD" id="cd00038">
    <property type="entry name" value="CAP_ED"/>
    <property type="match status" value="1"/>
</dbReference>
<evidence type="ECO:0000256" key="6">
    <source>
        <dbReference type="ARBA" id="ARBA00022882"/>
    </source>
</evidence>
<dbReference type="GO" id="GO:0005249">
    <property type="term" value="F:voltage-gated potassium channel activity"/>
    <property type="evidence" value="ECO:0007669"/>
    <property type="project" value="InterPro"/>
</dbReference>
<evidence type="ECO:0000313" key="15">
    <source>
        <dbReference type="EMBL" id="GFR48528.1"/>
    </source>
</evidence>
<sequence>MDNEGIKNMANFRAKSVKFADTNDEPLVKRLGSGSLSTKDAVKSVRNTRTHTSTWLNSSSRHRGKRRWRRFLMRCNPRYWVHVLNKRLPILLPETIKRRYWDFFVLILVVWSALVVPFEVGFGPIGWSGDYAMERLVDACFWVDIGLNFRTAYVDHSANMVRDGGKIAAHYIRTWFFVDLSASIPFDVIVLWFVSNMSSEGLIALGLLRTPRLLRLGRLLRYFDRMKGANIVRMGKLLFFMALVAHWVSCLWFMLYRMTHGSLNWSYDLLSNAQTMTYYLEAYLQSFLLMIGNDISPQNNIERLYCTGILVIGACFYAIVVGHMSLLVNNMNPTASRHKFKKDIINNTVRYLGAPRDIASRIDQYFDYLTTYSHPGPDGMALISQLPSSMFQDIAIWMYRDLVTKVPLFKECEPAFIAQLVIRLRLAVFLPSEVIFRIGDVGHEMYFITKGHVAVLNDNGEMLAVLHKGGFFGELALLATARRTAQCVALCHCDLTLLMAHDLVAAMKDFPDSAEKVRAHAVKRLNDMQTAGKVAREAHAYPAPRHLKKLNPAAAEAEEQAAAAGAGGGGGGGSFGGGIASRAMLSLMSGAHGGAGGGGGGVSGGGGGGGGGGMAGDGDGGGGEHLATQRRPSSGNPDAVGGAGGGGGGMGGGGVVRGIAGSGDGAGGGGGEGNAGSGGVGDASGGGGGGGGSSSAADLSASTLQLVEQVQATISRLTGKIEALQGKMGKIHTRLGRVEANPNIFNTGPPMGPMAGDPGGAGKNIFDVDFAGGM</sequence>
<dbReference type="SUPFAM" id="SSF81324">
    <property type="entry name" value="Voltage-gated potassium channels"/>
    <property type="match status" value="1"/>
</dbReference>
<evidence type="ECO:0000256" key="8">
    <source>
        <dbReference type="ARBA" id="ARBA00022989"/>
    </source>
</evidence>
<dbReference type="InterPro" id="IPR018490">
    <property type="entry name" value="cNMP-bd_dom_sf"/>
</dbReference>
<keyword evidence="4 13" id="KW-0812">Transmembrane</keyword>
<name>A0AAD3HPP7_9CHLO</name>
<keyword evidence="2" id="KW-0813">Transport</keyword>
<dbReference type="InterPro" id="IPR050818">
    <property type="entry name" value="KCNH_animal-type"/>
</dbReference>
<evidence type="ECO:0000256" key="3">
    <source>
        <dbReference type="ARBA" id="ARBA00022538"/>
    </source>
</evidence>
<feature type="transmembrane region" description="Helical" evidence="13">
    <location>
        <begin position="276"/>
        <end position="292"/>
    </location>
</feature>
<feature type="transmembrane region" description="Helical" evidence="13">
    <location>
        <begin position="100"/>
        <end position="118"/>
    </location>
</feature>
<keyword evidence="5" id="KW-0631">Potassium channel</keyword>
<dbReference type="PROSITE" id="PS50042">
    <property type="entry name" value="CNMP_BINDING_3"/>
    <property type="match status" value="1"/>
</dbReference>
<organism evidence="15 16">
    <name type="scientific">Astrephomene gubernaculifera</name>
    <dbReference type="NCBI Taxonomy" id="47775"/>
    <lineage>
        <taxon>Eukaryota</taxon>
        <taxon>Viridiplantae</taxon>
        <taxon>Chlorophyta</taxon>
        <taxon>core chlorophytes</taxon>
        <taxon>Chlorophyceae</taxon>
        <taxon>CS clade</taxon>
        <taxon>Chlamydomonadales</taxon>
        <taxon>Astrephomenaceae</taxon>
        <taxon>Astrephomene</taxon>
    </lineage>
</organism>